<comment type="subcellular location">
    <subcellularLocation>
        <location evidence="1">Nucleus</location>
    </subcellularLocation>
</comment>
<dbReference type="SUPFAM" id="SSF55945">
    <property type="entry name" value="TATA-box binding protein-like"/>
    <property type="match status" value="2"/>
</dbReference>
<keyword evidence="8" id="KW-1185">Reference proteome</keyword>
<dbReference type="GO" id="GO:0006352">
    <property type="term" value="P:DNA-templated transcription initiation"/>
    <property type="evidence" value="ECO:0007669"/>
    <property type="project" value="InterPro"/>
</dbReference>
<dbReference type="EMBL" id="JH431820">
    <property type="status" value="NOT_ANNOTATED_CDS"/>
    <property type="molecule type" value="Genomic_DNA"/>
</dbReference>
<dbReference type="OMA" id="IMRIRSP"/>
<evidence type="ECO:0000256" key="5">
    <source>
        <dbReference type="ARBA" id="ARBA00023163"/>
    </source>
</evidence>
<keyword evidence="5" id="KW-0804">Transcription</keyword>
<accession>T1J380</accession>
<evidence type="ECO:0000313" key="7">
    <source>
        <dbReference type="EnsemblMetazoa" id="SMAR008040-PA"/>
    </source>
</evidence>
<proteinExistence type="inferred from homology"/>
<dbReference type="eggNOG" id="KOG3302">
    <property type="taxonomic scope" value="Eukaryota"/>
</dbReference>
<evidence type="ECO:0000256" key="4">
    <source>
        <dbReference type="ARBA" id="ARBA00023125"/>
    </source>
</evidence>
<dbReference type="FunFam" id="3.30.310.10:FF:000005">
    <property type="entry name" value="TATA box-binding protein-like 1"/>
    <property type="match status" value="1"/>
</dbReference>
<keyword evidence="6" id="KW-0539">Nucleus</keyword>
<organism evidence="7 8">
    <name type="scientific">Strigamia maritima</name>
    <name type="common">European centipede</name>
    <name type="synonym">Geophilus maritimus</name>
    <dbReference type="NCBI Taxonomy" id="126957"/>
    <lineage>
        <taxon>Eukaryota</taxon>
        <taxon>Metazoa</taxon>
        <taxon>Ecdysozoa</taxon>
        <taxon>Arthropoda</taxon>
        <taxon>Myriapoda</taxon>
        <taxon>Chilopoda</taxon>
        <taxon>Pleurostigmophora</taxon>
        <taxon>Geophilomorpha</taxon>
        <taxon>Linotaeniidae</taxon>
        <taxon>Strigamia</taxon>
    </lineage>
</organism>
<dbReference type="Gene3D" id="3.30.310.10">
    <property type="entry name" value="TATA-Binding Protein"/>
    <property type="match status" value="2"/>
</dbReference>
<dbReference type="InterPro" id="IPR012295">
    <property type="entry name" value="TBP_dom_sf"/>
</dbReference>
<evidence type="ECO:0000256" key="1">
    <source>
        <dbReference type="ARBA" id="ARBA00004123"/>
    </source>
</evidence>
<sequence>MAYSRTDIIPEEYSLFPEEDENRPRIQNAVSTTSFPEEFPSAAEVGNRPRIQNVVSTCSLGCKFNLDELVHKALNCEYNKKKFPAAIMRIRSPNTTGLVFGSGKFVCTGAKSAELSRIAARKYARILQKMGYEVKFSAFKIRNMVGSASLGLDCNTKLRLETFRILEECQEESERQFQMIAYEPELFPGMCYRLRQSSVVILIFVSGKIVITGAVKSSEVFEAFDIIAPLLKNFLRNERAICSGK</sequence>
<evidence type="ECO:0000256" key="3">
    <source>
        <dbReference type="ARBA" id="ARBA00023015"/>
    </source>
</evidence>
<keyword evidence="4" id="KW-0238">DNA-binding</keyword>
<evidence type="ECO:0000256" key="6">
    <source>
        <dbReference type="ARBA" id="ARBA00023242"/>
    </source>
</evidence>
<dbReference type="GO" id="GO:0003677">
    <property type="term" value="F:DNA binding"/>
    <property type="evidence" value="ECO:0007669"/>
    <property type="project" value="UniProtKB-KW"/>
</dbReference>
<dbReference type="PhylomeDB" id="T1J380"/>
<dbReference type="STRING" id="126957.T1J380"/>
<evidence type="ECO:0000256" key="2">
    <source>
        <dbReference type="ARBA" id="ARBA00005560"/>
    </source>
</evidence>
<keyword evidence="3" id="KW-0805">Transcription regulation</keyword>
<dbReference type="PANTHER" id="PTHR10126">
    <property type="entry name" value="TATA-BOX BINDING PROTEIN"/>
    <property type="match status" value="1"/>
</dbReference>
<name>T1J380_STRMM</name>
<reference evidence="7" key="2">
    <citation type="submission" date="2015-02" db="UniProtKB">
        <authorList>
            <consortium name="EnsemblMetazoa"/>
        </authorList>
    </citation>
    <scope>IDENTIFICATION</scope>
</reference>
<dbReference type="Pfam" id="PF00352">
    <property type="entry name" value="TBP"/>
    <property type="match status" value="2"/>
</dbReference>
<dbReference type="PRINTS" id="PR00686">
    <property type="entry name" value="TIFACTORIID"/>
</dbReference>
<dbReference type="HOGENOM" id="CLU_060161_1_0_1"/>
<dbReference type="EnsemblMetazoa" id="SMAR008040-RA">
    <property type="protein sequence ID" value="SMAR008040-PA"/>
    <property type="gene ID" value="SMAR008040"/>
</dbReference>
<dbReference type="InterPro" id="IPR000814">
    <property type="entry name" value="TBP"/>
</dbReference>
<reference evidence="8" key="1">
    <citation type="submission" date="2011-05" db="EMBL/GenBank/DDBJ databases">
        <authorList>
            <person name="Richards S.R."/>
            <person name="Qu J."/>
            <person name="Jiang H."/>
            <person name="Jhangiani S.N."/>
            <person name="Agravi P."/>
            <person name="Goodspeed R."/>
            <person name="Gross S."/>
            <person name="Mandapat C."/>
            <person name="Jackson L."/>
            <person name="Mathew T."/>
            <person name="Pu L."/>
            <person name="Thornton R."/>
            <person name="Saada N."/>
            <person name="Wilczek-Boney K.B."/>
            <person name="Lee S."/>
            <person name="Kovar C."/>
            <person name="Wu Y."/>
            <person name="Scherer S.E."/>
            <person name="Worley K.C."/>
            <person name="Muzny D.M."/>
            <person name="Gibbs R."/>
        </authorList>
    </citation>
    <scope>NUCLEOTIDE SEQUENCE</scope>
    <source>
        <strain evidence="8">Brora</strain>
    </source>
</reference>
<protein>
    <recommendedName>
        <fullName evidence="9">TATA-box-binding protein</fullName>
    </recommendedName>
</protein>
<dbReference type="GO" id="GO:0005634">
    <property type="term" value="C:nucleus"/>
    <property type="evidence" value="ECO:0007669"/>
    <property type="project" value="UniProtKB-SubCell"/>
</dbReference>
<dbReference type="Proteomes" id="UP000014500">
    <property type="component" value="Unassembled WGS sequence"/>
</dbReference>
<evidence type="ECO:0008006" key="9">
    <source>
        <dbReference type="Google" id="ProtNLM"/>
    </source>
</evidence>
<evidence type="ECO:0000313" key="8">
    <source>
        <dbReference type="Proteomes" id="UP000014500"/>
    </source>
</evidence>
<comment type="similarity">
    <text evidence="2">Belongs to the TBP family.</text>
</comment>
<dbReference type="AlphaFoldDB" id="T1J380"/>